<organism evidence="1 2">
    <name type="scientific">Bacillus cereus</name>
    <dbReference type="NCBI Taxonomy" id="1396"/>
    <lineage>
        <taxon>Bacteria</taxon>
        <taxon>Bacillati</taxon>
        <taxon>Bacillota</taxon>
        <taxon>Bacilli</taxon>
        <taxon>Bacillales</taxon>
        <taxon>Bacillaceae</taxon>
        <taxon>Bacillus</taxon>
        <taxon>Bacillus cereus group</taxon>
    </lineage>
</organism>
<dbReference type="Gene3D" id="3.40.50.10300">
    <property type="entry name" value="CoaB-like"/>
    <property type="match status" value="1"/>
</dbReference>
<dbReference type="Proteomes" id="UP000076482">
    <property type="component" value="Unassembled WGS sequence"/>
</dbReference>
<dbReference type="SUPFAM" id="SSF102645">
    <property type="entry name" value="CoaB-like"/>
    <property type="match status" value="1"/>
</dbReference>
<dbReference type="RefSeq" id="WP_063260954.1">
    <property type="nucleotide sequence ID" value="NZ_LJKE01000043.1"/>
</dbReference>
<dbReference type="EMBL" id="LJKE01000043">
    <property type="protein sequence ID" value="KZD66340.1"/>
    <property type="molecule type" value="Genomic_DNA"/>
</dbReference>
<dbReference type="AlphaFoldDB" id="A0A164P6V2"/>
<gene>
    <name evidence="1" type="ORF">B4088_2456</name>
</gene>
<dbReference type="InterPro" id="IPR035929">
    <property type="entry name" value="CoaB-like_sf"/>
</dbReference>
<comment type="caution">
    <text evidence="1">The sequence shown here is derived from an EMBL/GenBank/DDBJ whole genome shotgun (WGS) entry which is preliminary data.</text>
</comment>
<proteinExistence type="predicted"/>
<evidence type="ECO:0000313" key="2">
    <source>
        <dbReference type="Proteomes" id="UP000076482"/>
    </source>
</evidence>
<dbReference type="PATRIC" id="fig|1396.535.peg.4417"/>
<protein>
    <submittedName>
        <fullName evidence="1">Phosphopantothenoylcysteine synthetase</fullName>
    </submittedName>
</protein>
<sequence length="257" mass="29085">MNILVTSGNISEFIDDVTYVQSITCPRIGAAIAEEFSRYSKVKKIFFVHTPNTAIPFTNSHSYDFKFSLDEWVEKIGVQEVNNISELENTIANIMTTEHIDCVVHLMSIPNYFTSSVHLLSTKQDALDAMKVLANDFDIPFSLGTEHINTDNTILSGHKECIIRQTHREKIISQFAKLNPEAILISTKVRNYKDLERTKAEMTDSMKRNKSNLVIGIDLGENKKQYKDICFLGEGQNIHQFTSYVALGEKLAADMLV</sequence>
<evidence type="ECO:0000313" key="1">
    <source>
        <dbReference type="EMBL" id="KZD66340.1"/>
    </source>
</evidence>
<accession>A0A164P6V2</accession>
<reference evidence="1 2" key="1">
    <citation type="submission" date="2015-09" db="EMBL/GenBank/DDBJ databases">
        <title>Bacillus cereus food isolates.</title>
        <authorList>
            <person name="Boekhorst J."/>
        </authorList>
    </citation>
    <scope>NUCLEOTIDE SEQUENCE [LARGE SCALE GENOMIC DNA]</scope>
    <source>
        <strain evidence="1 2">B4088</strain>
    </source>
</reference>
<name>A0A164P6V2_BACCE</name>